<feature type="transmembrane region" description="Helical" evidence="1">
    <location>
        <begin position="260"/>
        <end position="281"/>
    </location>
</feature>
<feature type="transmembrane region" description="Helical" evidence="1">
    <location>
        <begin position="189"/>
        <end position="208"/>
    </location>
</feature>
<dbReference type="AlphaFoldDB" id="D2R721"/>
<keyword evidence="3" id="KW-1185">Reference proteome</keyword>
<feature type="transmembrane region" description="Helical" evidence="1">
    <location>
        <begin position="34"/>
        <end position="52"/>
    </location>
</feature>
<evidence type="ECO:0000313" key="3">
    <source>
        <dbReference type="Proteomes" id="UP000001887"/>
    </source>
</evidence>
<keyword evidence="1" id="KW-0812">Transmembrane</keyword>
<name>D2R721_PIRSD</name>
<proteinExistence type="predicted"/>
<dbReference type="Proteomes" id="UP000001887">
    <property type="component" value="Chromosome"/>
</dbReference>
<dbReference type="OrthoDB" id="271612at2"/>
<evidence type="ECO:0000313" key="2">
    <source>
        <dbReference type="EMBL" id="ADB19224.1"/>
    </source>
</evidence>
<keyword evidence="1" id="KW-0472">Membrane</keyword>
<dbReference type="EMBL" id="CP001848">
    <property type="protein sequence ID" value="ADB19224.1"/>
    <property type="molecule type" value="Genomic_DNA"/>
</dbReference>
<feature type="transmembrane region" description="Helical" evidence="1">
    <location>
        <begin position="72"/>
        <end position="92"/>
    </location>
</feature>
<dbReference type="STRING" id="530564.Psta_4582"/>
<dbReference type="KEGG" id="psl:Psta_4582"/>
<keyword evidence="1" id="KW-1133">Transmembrane helix</keyword>
<dbReference type="HOGENOM" id="CLU_955986_0_0_0"/>
<feature type="transmembrane region" description="Helical" evidence="1">
    <location>
        <begin position="149"/>
        <end position="177"/>
    </location>
</feature>
<feature type="transmembrane region" description="Helical" evidence="1">
    <location>
        <begin position="220"/>
        <end position="238"/>
    </location>
</feature>
<organism evidence="2 3">
    <name type="scientific">Pirellula staleyi (strain ATCC 27377 / DSM 6068 / ICPB 4128)</name>
    <name type="common">Pirella staleyi</name>
    <dbReference type="NCBI Taxonomy" id="530564"/>
    <lineage>
        <taxon>Bacteria</taxon>
        <taxon>Pseudomonadati</taxon>
        <taxon>Planctomycetota</taxon>
        <taxon>Planctomycetia</taxon>
        <taxon>Pirellulales</taxon>
        <taxon>Pirellulaceae</taxon>
        <taxon>Pirellula</taxon>
    </lineage>
</organism>
<sequence>MPSSKKKTRSGTAAKSEKIDLASSAARNASSSRVTAIIGFVLAWTFAYNLLIKRQGIARAFFQILDTISDDFVMGSLVAIFLGLAIVVVFSVTKLYGQINANIYSFAILENLLYDDLRSGNAYAFVSKLLHFRDQAAPKNVCPRRVGGILFGMGFIYAMSWIYVIVFSEALFFLSWSSGVNLPITKENMLLMPTLALSIPFSARVMAYLRYPYAQDYADFMPAAVFGLLMVTALGYLFESGDQKFFLKTIYDDKLFLESFLRNGLFLAFIPVFFEACYWLLDSLRAEKKAA</sequence>
<gene>
    <name evidence="2" type="ordered locus">Psta_4582</name>
</gene>
<evidence type="ECO:0000256" key="1">
    <source>
        <dbReference type="SAM" id="Phobius"/>
    </source>
</evidence>
<protein>
    <submittedName>
        <fullName evidence="2">Uncharacterized protein</fullName>
    </submittedName>
</protein>
<reference evidence="2 3" key="1">
    <citation type="journal article" date="2009" name="Stand. Genomic Sci.">
        <title>Complete genome sequence of Pirellula staleyi type strain (ATCC 27377).</title>
        <authorList>
            <person name="Clum A."/>
            <person name="Tindall B.J."/>
            <person name="Sikorski J."/>
            <person name="Ivanova N."/>
            <person name="Mavrommatis K."/>
            <person name="Lucas S."/>
            <person name="Glavina del Rio T."/>
            <person name="Nolan M."/>
            <person name="Chen F."/>
            <person name="Tice H."/>
            <person name="Pitluck S."/>
            <person name="Cheng J.F."/>
            <person name="Chertkov O."/>
            <person name="Brettin T."/>
            <person name="Han C."/>
            <person name="Detter J.C."/>
            <person name="Kuske C."/>
            <person name="Bruce D."/>
            <person name="Goodwin L."/>
            <person name="Ovchinikova G."/>
            <person name="Pati A."/>
            <person name="Mikhailova N."/>
            <person name="Chen A."/>
            <person name="Palaniappan K."/>
            <person name="Land M."/>
            <person name="Hauser L."/>
            <person name="Chang Y.J."/>
            <person name="Jeffries C.D."/>
            <person name="Chain P."/>
            <person name="Rohde M."/>
            <person name="Goker M."/>
            <person name="Bristow J."/>
            <person name="Eisen J.A."/>
            <person name="Markowitz V."/>
            <person name="Hugenholtz P."/>
            <person name="Kyrpides N.C."/>
            <person name="Klenk H.P."/>
            <person name="Lapidus A."/>
        </authorList>
    </citation>
    <scope>NUCLEOTIDE SEQUENCE [LARGE SCALE GENOMIC DNA]</scope>
    <source>
        <strain evidence="3">ATCC 27377 / DSM 6068 / ICPB 4128</strain>
    </source>
</reference>
<accession>D2R721</accession>